<dbReference type="Gene3D" id="3.40.50.2000">
    <property type="entry name" value="Glycogen Phosphorylase B"/>
    <property type="match status" value="2"/>
</dbReference>
<reference evidence="2 3" key="1">
    <citation type="submission" date="2018-05" db="EMBL/GenBank/DDBJ databases">
        <authorList>
            <consortium name="IHU Genomes"/>
        </authorList>
    </citation>
    <scope>NUCLEOTIDE SEQUENCE [LARGE SCALE GENOMIC DNA]</scope>
    <source>
        <strain evidence="2 3">P7335</strain>
    </source>
</reference>
<dbReference type="CDD" id="cd03784">
    <property type="entry name" value="GT1_Gtf-like"/>
    <property type="match status" value="1"/>
</dbReference>
<keyword evidence="2" id="KW-0808">Transferase</keyword>
<dbReference type="EMBL" id="UEGS01000001">
    <property type="protein sequence ID" value="SRX82250.1"/>
    <property type="molecule type" value="Genomic_DNA"/>
</dbReference>
<dbReference type="STRING" id="39692.BST38_24945"/>
<name>A0A375YM82_MYCPF</name>
<evidence type="ECO:0000313" key="2">
    <source>
        <dbReference type="EMBL" id="SRX82250.1"/>
    </source>
</evidence>
<keyword evidence="3" id="KW-1185">Reference proteome</keyword>
<protein>
    <submittedName>
        <fullName evidence="2">Putative glycosyltransferase [Mycobacterium tuberculosis H37Rv]</fullName>
    </submittedName>
</protein>
<evidence type="ECO:0000313" key="3">
    <source>
        <dbReference type="Proteomes" id="UP000252008"/>
    </source>
</evidence>
<sequence length="430" mass="46371">MNSPKNLVLSSYGGRGDIEPAVVVGRELLRRGHDVLIAVPPNLVGFAEAAGLPAVGYGLDSGPILELQREYFTCYSRTPWKLREISRMARETEQFAAECWAEMTSTLHQISAGADLLLTGLIFEQPAANVAEAHDIPLALLQYFPCRPHGQLLPFLPAPLSRLLMAGNDWAAWRGTRGAEDAQRREIGLGPARASAPRRIADRGSLQIQAYDVLCFPGLEAEWDKWNRQHPAKRPFVGALAMASPTDADDDVASWIADGTPPIFFGFGSVPLGSPADTITMIADACRQLGHRAVVGAGGTDFGALPQFDHVKVVGQVNYATIFPLCRAVVHHGGSGTLAACLRAGVPQLVLWTLPDQPFFAAQLKRLKVGAGRRFSTTTPRTLMADLRRILAPEYLERARGIAARMTTPAQSAAAAADHVEDFAKLASTL</sequence>
<dbReference type="PANTHER" id="PTHR48050">
    <property type="entry name" value="STEROL 3-BETA-GLUCOSYLTRANSFERASE"/>
    <property type="match status" value="1"/>
</dbReference>
<dbReference type="GO" id="GO:0017000">
    <property type="term" value="P:antibiotic biosynthetic process"/>
    <property type="evidence" value="ECO:0007669"/>
    <property type="project" value="UniProtKB-ARBA"/>
</dbReference>
<dbReference type="AlphaFoldDB" id="A0A375YM82"/>
<dbReference type="GO" id="GO:0008194">
    <property type="term" value="F:UDP-glycosyltransferase activity"/>
    <property type="evidence" value="ECO:0007669"/>
    <property type="project" value="InterPro"/>
</dbReference>
<dbReference type="GO" id="GO:0016758">
    <property type="term" value="F:hexosyltransferase activity"/>
    <property type="evidence" value="ECO:0007669"/>
    <property type="project" value="UniProtKB-ARBA"/>
</dbReference>
<feature type="domain" description="Erythromycin biosynthesis protein CIII-like C-terminal" evidence="1">
    <location>
        <begin position="300"/>
        <end position="407"/>
    </location>
</feature>
<dbReference type="Proteomes" id="UP000252008">
    <property type="component" value="Unassembled WGS sequence"/>
</dbReference>
<dbReference type="PANTHER" id="PTHR48050:SF13">
    <property type="entry name" value="STEROL 3-BETA-GLUCOSYLTRANSFERASE UGT80A2"/>
    <property type="match status" value="1"/>
</dbReference>
<dbReference type="RefSeq" id="WP_083146173.1">
    <property type="nucleotide sequence ID" value="NZ_MVID01000031.1"/>
</dbReference>
<dbReference type="SUPFAM" id="SSF53756">
    <property type="entry name" value="UDP-Glycosyltransferase/glycogen phosphorylase"/>
    <property type="match status" value="1"/>
</dbReference>
<dbReference type="Pfam" id="PF06722">
    <property type="entry name" value="EryCIII-like_C"/>
    <property type="match status" value="1"/>
</dbReference>
<evidence type="ECO:0000259" key="1">
    <source>
        <dbReference type="Pfam" id="PF06722"/>
    </source>
</evidence>
<dbReference type="InterPro" id="IPR050426">
    <property type="entry name" value="Glycosyltransferase_28"/>
</dbReference>
<organism evidence="2 3">
    <name type="scientific">Mycolicibacterium parafortuitum</name>
    <name type="common">Mycobacterium parafortuitum</name>
    <dbReference type="NCBI Taxonomy" id="39692"/>
    <lineage>
        <taxon>Bacteria</taxon>
        <taxon>Bacillati</taxon>
        <taxon>Actinomycetota</taxon>
        <taxon>Actinomycetes</taxon>
        <taxon>Mycobacteriales</taxon>
        <taxon>Mycobacteriaceae</taxon>
        <taxon>Mycolicibacterium</taxon>
    </lineage>
</organism>
<gene>
    <name evidence="2" type="ORF">MPP7335_04010</name>
</gene>
<accession>A0A375YM82</accession>
<dbReference type="InterPro" id="IPR010610">
    <property type="entry name" value="EryCIII-like_C"/>
</dbReference>
<dbReference type="InterPro" id="IPR002213">
    <property type="entry name" value="UDP_glucos_trans"/>
</dbReference>
<proteinExistence type="predicted"/>
<dbReference type="FunFam" id="3.40.50.2000:FF:000009">
    <property type="entry name" value="Sterol 3-beta-glucosyltransferase UGT80A2"/>
    <property type="match status" value="1"/>
</dbReference>